<reference evidence="4" key="1">
    <citation type="submission" date="2007-03" db="EMBL/GenBank/DDBJ databases">
        <title>Annotation of Culex pipiens quinquefasciatus.</title>
        <authorList>
            <consortium name="The Broad Institute Genome Sequencing Platform"/>
            <person name="Atkinson P.W."/>
            <person name="Hemingway J."/>
            <person name="Christensen B.M."/>
            <person name="Higgs S."/>
            <person name="Kodira C."/>
            <person name="Hannick L."/>
            <person name="Megy K."/>
            <person name="O'Leary S."/>
            <person name="Pearson M."/>
            <person name="Haas B.J."/>
            <person name="Mauceli E."/>
            <person name="Wortman J.R."/>
            <person name="Lee N.H."/>
            <person name="Guigo R."/>
            <person name="Stanke M."/>
            <person name="Alvarado L."/>
            <person name="Amedeo P."/>
            <person name="Antoine C.H."/>
            <person name="Arensburger P."/>
            <person name="Bidwell S.L."/>
            <person name="Crawford M."/>
            <person name="Camaro F."/>
            <person name="Devon K."/>
            <person name="Engels R."/>
            <person name="Hammond M."/>
            <person name="Howarth C."/>
            <person name="Koehrsen M."/>
            <person name="Lawson D."/>
            <person name="Montgomery P."/>
            <person name="Nene V."/>
            <person name="Nusbaum C."/>
            <person name="Puiu D."/>
            <person name="Romero-Severson J."/>
            <person name="Severson D.W."/>
            <person name="Shumway M."/>
            <person name="Sisk P."/>
            <person name="Stolte C."/>
            <person name="Zeng Q."/>
            <person name="Eisenstadt E."/>
            <person name="Fraser-Liggett C."/>
            <person name="Strausberg R."/>
            <person name="Galagan J."/>
            <person name="Birren B."/>
            <person name="Collins F.H."/>
        </authorList>
    </citation>
    <scope>NUCLEOTIDE SEQUENCE [LARGE SCALE GENOMIC DNA]</scope>
    <source>
        <strain evidence="4">JHB</strain>
    </source>
</reference>
<dbReference type="OMA" id="NQGELAH"/>
<reference evidence="5" key="2">
    <citation type="submission" date="2021-02" db="UniProtKB">
        <authorList>
            <consortium name="EnsemblMetazoa"/>
        </authorList>
    </citation>
    <scope>IDENTIFICATION</scope>
    <source>
        <strain evidence="5">JHB</strain>
    </source>
</reference>
<keyword evidence="6" id="KW-1185">Reference proteome</keyword>
<evidence type="ECO:0000313" key="5">
    <source>
        <dbReference type="EnsemblMetazoa" id="CPIJ001901-PA"/>
    </source>
</evidence>
<dbReference type="EMBL" id="DS231838">
    <property type="protein sequence ID" value="EDS33889.1"/>
    <property type="molecule type" value="Genomic_DNA"/>
</dbReference>
<evidence type="ECO:0000313" key="4">
    <source>
        <dbReference type="EMBL" id="EDS33889.1"/>
    </source>
</evidence>
<sequence length="60" mass="6938">MGGNQRELARERNAKKQGGNKVKKEDGLTHEQRKQRDADIMRQKQEKKKEMEKATGQAKS</sequence>
<proteinExistence type="inferred from homology"/>
<dbReference type="EnsemblMetazoa" id="CPIJ001901-RA">
    <property type="protein sequence ID" value="CPIJ001901-PA"/>
    <property type="gene ID" value="CPIJ001901"/>
</dbReference>
<dbReference type="AlphaFoldDB" id="B0W4P4"/>
<evidence type="ECO:0000256" key="2">
    <source>
        <dbReference type="SAM" id="MobiDB-lite"/>
    </source>
</evidence>
<name>B0W4P4_CULQU</name>
<dbReference type="Pfam" id="PF04419">
    <property type="entry name" value="SERF-like_N"/>
    <property type="match status" value="1"/>
</dbReference>
<dbReference type="HOGENOM" id="CLU_165034_1_1_1"/>
<evidence type="ECO:0000259" key="3">
    <source>
        <dbReference type="Pfam" id="PF04419"/>
    </source>
</evidence>
<organism>
    <name type="scientific">Culex quinquefasciatus</name>
    <name type="common">Southern house mosquito</name>
    <name type="synonym">Culex pungens</name>
    <dbReference type="NCBI Taxonomy" id="7176"/>
    <lineage>
        <taxon>Eukaryota</taxon>
        <taxon>Metazoa</taxon>
        <taxon>Ecdysozoa</taxon>
        <taxon>Arthropoda</taxon>
        <taxon>Hexapoda</taxon>
        <taxon>Insecta</taxon>
        <taxon>Pterygota</taxon>
        <taxon>Neoptera</taxon>
        <taxon>Endopterygota</taxon>
        <taxon>Diptera</taxon>
        <taxon>Nematocera</taxon>
        <taxon>Culicoidea</taxon>
        <taxon>Culicidae</taxon>
        <taxon>Culicinae</taxon>
        <taxon>Culicini</taxon>
        <taxon>Culex</taxon>
        <taxon>Culex</taxon>
    </lineage>
</organism>
<dbReference type="InterPro" id="IPR040211">
    <property type="entry name" value="SERF1/2-like"/>
</dbReference>
<feature type="domain" description="Small EDRK-rich factor-like N-terminal" evidence="3">
    <location>
        <begin position="3"/>
        <end position="34"/>
    </location>
</feature>
<dbReference type="InParanoid" id="B0W4P4"/>
<dbReference type="PANTHER" id="PTHR13596:SF0">
    <property type="entry name" value="SI:CH211-39K3.2-RELATED"/>
    <property type="match status" value="1"/>
</dbReference>
<feature type="compositionally biased region" description="Basic and acidic residues" evidence="2">
    <location>
        <begin position="22"/>
        <end position="53"/>
    </location>
</feature>
<dbReference type="KEGG" id="cqu:CpipJ_CPIJ001901"/>
<dbReference type="eggNOG" id="KOG4488">
    <property type="taxonomic scope" value="Eukaryota"/>
</dbReference>
<dbReference type="Proteomes" id="UP000002320">
    <property type="component" value="Unassembled WGS sequence"/>
</dbReference>
<dbReference type="STRING" id="7176.B0W4P4"/>
<evidence type="ECO:0000313" key="6">
    <source>
        <dbReference type="Proteomes" id="UP000002320"/>
    </source>
</evidence>
<feature type="region of interest" description="Disordered" evidence="2">
    <location>
        <begin position="1"/>
        <end position="60"/>
    </location>
</feature>
<comment type="similarity">
    <text evidence="1">Belongs to the SERF family.</text>
</comment>
<accession>B0W4P4</accession>
<dbReference type="InterPro" id="IPR007513">
    <property type="entry name" value="SERF-like_N"/>
</dbReference>
<evidence type="ECO:0000256" key="1">
    <source>
        <dbReference type="ARBA" id="ARBA00007309"/>
    </source>
</evidence>
<dbReference type="VEuPathDB" id="VectorBase:CPIJ001901"/>
<dbReference type="PANTHER" id="PTHR13596">
    <property type="entry name" value="SMALL EDRK-RICH FACTOR 1"/>
    <property type="match status" value="1"/>
</dbReference>
<dbReference type="FunCoup" id="B0W4P4">
    <property type="interactions" value="536"/>
</dbReference>
<gene>
    <name evidence="5" type="primary">6033200</name>
    <name evidence="4" type="ORF">CpipJ_CPIJ001901</name>
</gene>
<protein>
    <submittedName>
        <fullName evidence="4">Predicted protein</fullName>
    </submittedName>
</protein>